<feature type="domain" description="Methyltransferase type 11" evidence="5">
    <location>
        <begin position="91"/>
        <end position="199"/>
    </location>
</feature>
<keyword evidence="7" id="KW-1185">Reference proteome</keyword>
<comment type="caution">
    <text evidence="6">The sequence shown here is derived from an EMBL/GenBank/DDBJ whole genome shotgun (WGS) entry which is preliminary data.</text>
</comment>
<accession>A0ABR4Z9H0</accession>
<evidence type="ECO:0000313" key="7">
    <source>
        <dbReference type="Proteomes" id="UP000031364"/>
    </source>
</evidence>
<evidence type="ECO:0000256" key="3">
    <source>
        <dbReference type="ARBA" id="ARBA00022691"/>
    </source>
</evidence>
<dbReference type="PANTHER" id="PTHR45277:SF1">
    <property type="entry name" value="EXPRESSED PROTEIN"/>
    <property type="match status" value="1"/>
</dbReference>
<protein>
    <submittedName>
        <fullName evidence="6">Methyltransferase</fullName>
    </submittedName>
</protein>
<dbReference type="RefSeq" id="WP_043676576.1">
    <property type="nucleotide sequence ID" value="NZ_BDCI01000015.1"/>
</dbReference>
<keyword evidence="2" id="KW-0808">Transferase</keyword>
<reference evidence="6 7" key="1">
    <citation type="journal article" date="2014" name="Int. J. Syst. Evol. Microbiol.">
        <title>Nocardia vulneris sp. nov., isolated from wounds of human patients in North America.</title>
        <authorList>
            <person name="Lasker B.A."/>
            <person name="Bell M."/>
            <person name="Klenk H.P."/>
            <person name="Sproer C."/>
            <person name="Schumann C."/>
            <person name="Schumann P."/>
            <person name="Brown J.M."/>
        </authorList>
    </citation>
    <scope>NUCLEOTIDE SEQUENCE [LARGE SCALE GENOMIC DNA]</scope>
    <source>
        <strain evidence="6 7">W9851</strain>
    </source>
</reference>
<keyword evidence="4" id="KW-0812">Transmembrane</keyword>
<evidence type="ECO:0000313" key="6">
    <source>
        <dbReference type="EMBL" id="KIA61970.1"/>
    </source>
</evidence>
<dbReference type="SUPFAM" id="SSF53335">
    <property type="entry name" value="S-adenosyl-L-methionine-dependent methyltransferases"/>
    <property type="match status" value="1"/>
</dbReference>
<sequence>MTASTPERRGSYGFDAPPIMVLLGVLALGFLIGAVVDVLVGELASAAVLVLIGLAMAAQFSLFLHATRRGKFRAWDGLLDDLRLRGDERLLDLGCGRGAVLLAAAKRLPEGKAVGIDLWRSVDQSGNNSATTAQNAVAEQVADRIELHTGDITSLPFRTGEFDVVVSSLVIHNIKSSAGRAAAVREALRVLRPGGHLVLVDIGRTGEYETTLVANGAQALRARTLGWQVWWGGPWMPTRTLSATAPPAAA</sequence>
<evidence type="ECO:0000259" key="5">
    <source>
        <dbReference type="Pfam" id="PF08241"/>
    </source>
</evidence>
<dbReference type="PANTHER" id="PTHR45277">
    <property type="entry name" value="EXPRESSED PROTEIN"/>
    <property type="match status" value="1"/>
</dbReference>
<dbReference type="GO" id="GO:0032259">
    <property type="term" value="P:methylation"/>
    <property type="evidence" value="ECO:0007669"/>
    <property type="project" value="UniProtKB-KW"/>
</dbReference>
<feature type="transmembrane region" description="Helical" evidence="4">
    <location>
        <begin position="46"/>
        <end position="64"/>
    </location>
</feature>
<keyword evidence="3" id="KW-0949">S-adenosyl-L-methionine</keyword>
<proteinExistence type="predicted"/>
<name>A0ABR4Z9H0_9NOCA</name>
<dbReference type="EMBL" id="JNFP01000038">
    <property type="protein sequence ID" value="KIA61970.1"/>
    <property type="molecule type" value="Genomic_DNA"/>
</dbReference>
<dbReference type="InterPro" id="IPR029063">
    <property type="entry name" value="SAM-dependent_MTases_sf"/>
</dbReference>
<evidence type="ECO:0000256" key="2">
    <source>
        <dbReference type="ARBA" id="ARBA00022679"/>
    </source>
</evidence>
<keyword evidence="4" id="KW-1133">Transmembrane helix</keyword>
<gene>
    <name evidence="6" type="ORF">FG87_28275</name>
</gene>
<dbReference type="Pfam" id="PF08241">
    <property type="entry name" value="Methyltransf_11"/>
    <property type="match status" value="1"/>
</dbReference>
<dbReference type="Gene3D" id="3.40.50.150">
    <property type="entry name" value="Vaccinia Virus protein VP39"/>
    <property type="match status" value="1"/>
</dbReference>
<keyword evidence="1 6" id="KW-0489">Methyltransferase</keyword>
<dbReference type="Proteomes" id="UP000031364">
    <property type="component" value="Unassembled WGS sequence"/>
</dbReference>
<dbReference type="CDD" id="cd02440">
    <property type="entry name" value="AdoMet_MTases"/>
    <property type="match status" value="1"/>
</dbReference>
<evidence type="ECO:0000256" key="1">
    <source>
        <dbReference type="ARBA" id="ARBA00022603"/>
    </source>
</evidence>
<feature type="transmembrane region" description="Helical" evidence="4">
    <location>
        <begin position="21"/>
        <end position="40"/>
    </location>
</feature>
<dbReference type="InterPro" id="IPR023576">
    <property type="entry name" value="UbiE/COQ5_MeTrFase_CS"/>
</dbReference>
<dbReference type="GO" id="GO:0008168">
    <property type="term" value="F:methyltransferase activity"/>
    <property type="evidence" value="ECO:0007669"/>
    <property type="project" value="UniProtKB-KW"/>
</dbReference>
<dbReference type="InterPro" id="IPR013216">
    <property type="entry name" value="Methyltransf_11"/>
</dbReference>
<evidence type="ECO:0000256" key="4">
    <source>
        <dbReference type="SAM" id="Phobius"/>
    </source>
</evidence>
<keyword evidence="4" id="KW-0472">Membrane</keyword>
<organism evidence="6 7">
    <name type="scientific">Nocardia vulneris</name>
    <dbReference type="NCBI Taxonomy" id="1141657"/>
    <lineage>
        <taxon>Bacteria</taxon>
        <taxon>Bacillati</taxon>
        <taxon>Actinomycetota</taxon>
        <taxon>Actinomycetes</taxon>
        <taxon>Mycobacteriales</taxon>
        <taxon>Nocardiaceae</taxon>
        <taxon>Nocardia</taxon>
    </lineage>
</organism>
<dbReference type="PROSITE" id="PS01184">
    <property type="entry name" value="UBIE_2"/>
    <property type="match status" value="1"/>
</dbReference>